<dbReference type="Proteomes" id="UP000237347">
    <property type="component" value="Unassembled WGS sequence"/>
</dbReference>
<sequence length="256" mass="27125">MTDSHTLSTEEQEELFTASNPSTGVEPNREAKRKLSPPRQLSQAQVASSIRSLRPSGFQQAHKSLTKSPEVSKWSDEQSRAELEVRPTKLKQNASVKGKKATARTRASQSSSSNAAREELVQFTPQKLEKANKMQTLPNPSCEGASKQALPKPSCDGASKQEGEGLARPRIPNDLQISSWSGSAMGNQRGSDGCGAAGGSDSCNPSKTGSGEALVQREALEEGADSAVAGLNRYTFTGGGASRDCSSFATRQNIAI</sequence>
<gene>
    <name evidence="2" type="ORF">CFP56_041883</name>
</gene>
<accession>A0AAW0LLR2</accession>
<evidence type="ECO:0000313" key="3">
    <source>
        <dbReference type="Proteomes" id="UP000237347"/>
    </source>
</evidence>
<protein>
    <submittedName>
        <fullName evidence="2">Uncharacterized protein</fullName>
    </submittedName>
</protein>
<reference evidence="2 3" key="1">
    <citation type="journal article" date="2018" name="Sci. Data">
        <title>The draft genome sequence of cork oak.</title>
        <authorList>
            <person name="Ramos A.M."/>
            <person name="Usie A."/>
            <person name="Barbosa P."/>
            <person name="Barros P.M."/>
            <person name="Capote T."/>
            <person name="Chaves I."/>
            <person name="Simoes F."/>
            <person name="Abreu I."/>
            <person name="Carrasquinho I."/>
            <person name="Faro C."/>
            <person name="Guimaraes J.B."/>
            <person name="Mendonca D."/>
            <person name="Nobrega F."/>
            <person name="Rodrigues L."/>
            <person name="Saibo N.J.M."/>
            <person name="Varela M.C."/>
            <person name="Egas C."/>
            <person name="Matos J."/>
            <person name="Miguel C.M."/>
            <person name="Oliveira M.M."/>
            <person name="Ricardo C.P."/>
            <person name="Goncalves S."/>
        </authorList>
    </citation>
    <scope>NUCLEOTIDE SEQUENCE [LARGE SCALE GENOMIC DNA]</scope>
    <source>
        <strain evidence="3">cv. HL8</strain>
    </source>
</reference>
<proteinExistence type="predicted"/>
<feature type="compositionally biased region" description="Basic and acidic residues" evidence="1">
    <location>
        <begin position="73"/>
        <end position="87"/>
    </location>
</feature>
<name>A0AAW0LLR2_QUESU</name>
<feature type="compositionally biased region" description="Low complexity" evidence="1">
    <location>
        <begin position="104"/>
        <end position="115"/>
    </location>
</feature>
<dbReference type="AlphaFoldDB" id="A0AAW0LLR2"/>
<organism evidence="2 3">
    <name type="scientific">Quercus suber</name>
    <name type="common">Cork oak</name>
    <dbReference type="NCBI Taxonomy" id="58331"/>
    <lineage>
        <taxon>Eukaryota</taxon>
        <taxon>Viridiplantae</taxon>
        <taxon>Streptophyta</taxon>
        <taxon>Embryophyta</taxon>
        <taxon>Tracheophyta</taxon>
        <taxon>Spermatophyta</taxon>
        <taxon>Magnoliopsida</taxon>
        <taxon>eudicotyledons</taxon>
        <taxon>Gunneridae</taxon>
        <taxon>Pentapetalae</taxon>
        <taxon>rosids</taxon>
        <taxon>fabids</taxon>
        <taxon>Fagales</taxon>
        <taxon>Fagaceae</taxon>
        <taxon>Quercus</taxon>
    </lineage>
</organism>
<dbReference type="EMBL" id="PKMF04000087">
    <property type="protein sequence ID" value="KAK7851413.1"/>
    <property type="molecule type" value="Genomic_DNA"/>
</dbReference>
<comment type="caution">
    <text evidence="2">The sequence shown here is derived from an EMBL/GenBank/DDBJ whole genome shotgun (WGS) entry which is preliminary data.</text>
</comment>
<evidence type="ECO:0000313" key="2">
    <source>
        <dbReference type="EMBL" id="KAK7851413.1"/>
    </source>
</evidence>
<feature type="compositionally biased region" description="Polar residues" evidence="1">
    <location>
        <begin position="39"/>
        <end position="69"/>
    </location>
</feature>
<feature type="compositionally biased region" description="Polar residues" evidence="1">
    <location>
        <begin position="175"/>
        <end position="189"/>
    </location>
</feature>
<keyword evidence="3" id="KW-1185">Reference proteome</keyword>
<evidence type="ECO:0000256" key="1">
    <source>
        <dbReference type="SAM" id="MobiDB-lite"/>
    </source>
</evidence>
<feature type="region of interest" description="Disordered" evidence="1">
    <location>
        <begin position="1"/>
        <end position="214"/>
    </location>
</feature>